<proteinExistence type="predicted"/>
<dbReference type="AlphaFoldDB" id="A0A137PDX0"/>
<evidence type="ECO:0000313" key="1">
    <source>
        <dbReference type="EMBL" id="KXN73204.1"/>
    </source>
</evidence>
<dbReference type="EMBL" id="KQ964440">
    <property type="protein sequence ID" value="KXN73204.1"/>
    <property type="molecule type" value="Genomic_DNA"/>
</dbReference>
<protein>
    <submittedName>
        <fullName evidence="1">Uncharacterized protein</fullName>
    </submittedName>
</protein>
<evidence type="ECO:0000313" key="2">
    <source>
        <dbReference type="Proteomes" id="UP000070444"/>
    </source>
</evidence>
<dbReference type="Proteomes" id="UP000070444">
    <property type="component" value="Unassembled WGS sequence"/>
</dbReference>
<gene>
    <name evidence="1" type="ORF">CONCODRAFT_3872</name>
</gene>
<accession>A0A137PDX0</accession>
<organism evidence="1 2">
    <name type="scientific">Conidiobolus coronatus (strain ATCC 28846 / CBS 209.66 / NRRL 28638)</name>
    <name type="common">Delacroixia coronata</name>
    <dbReference type="NCBI Taxonomy" id="796925"/>
    <lineage>
        <taxon>Eukaryota</taxon>
        <taxon>Fungi</taxon>
        <taxon>Fungi incertae sedis</taxon>
        <taxon>Zoopagomycota</taxon>
        <taxon>Entomophthoromycotina</taxon>
        <taxon>Entomophthoromycetes</taxon>
        <taxon>Entomophthorales</taxon>
        <taxon>Ancylistaceae</taxon>
        <taxon>Conidiobolus</taxon>
    </lineage>
</organism>
<name>A0A137PDX0_CONC2</name>
<reference evidence="1 2" key="1">
    <citation type="journal article" date="2015" name="Genome Biol. Evol.">
        <title>Phylogenomic analyses indicate that early fungi evolved digesting cell walls of algal ancestors of land plants.</title>
        <authorList>
            <person name="Chang Y."/>
            <person name="Wang S."/>
            <person name="Sekimoto S."/>
            <person name="Aerts A.L."/>
            <person name="Choi C."/>
            <person name="Clum A."/>
            <person name="LaButti K.M."/>
            <person name="Lindquist E.A."/>
            <person name="Yee Ngan C."/>
            <person name="Ohm R.A."/>
            <person name="Salamov A.A."/>
            <person name="Grigoriev I.V."/>
            <person name="Spatafora J.W."/>
            <person name="Berbee M.L."/>
        </authorList>
    </citation>
    <scope>NUCLEOTIDE SEQUENCE [LARGE SCALE GENOMIC DNA]</scope>
    <source>
        <strain evidence="1 2">NRRL 28638</strain>
    </source>
</reference>
<sequence>MRDLTISRSCGCFMVPSRDVRGLYPDAVAKHIYLIIVGGRKHPPEDFNEKISKLLSLESRMLYRNFGKVSSNSIVVDREGIEQQGCAIVKDINI</sequence>
<keyword evidence="2" id="KW-1185">Reference proteome</keyword>